<keyword evidence="6" id="KW-0175">Coiled coil</keyword>
<dbReference type="HOGENOM" id="CLU_1058932_0_0_1"/>
<evidence type="ECO:0000256" key="3">
    <source>
        <dbReference type="ARBA" id="ARBA00022490"/>
    </source>
</evidence>
<comment type="subcellular location">
    <subcellularLocation>
        <location evidence="1">Cytoplasm</location>
    </subcellularLocation>
</comment>
<dbReference type="OMA" id="IAWVESK"/>
<protein>
    <recommendedName>
        <fullName evidence="8">DIX domain-containing protein</fullName>
    </recommendedName>
</protein>
<dbReference type="PANTHER" id="PTHR10878">
    <property type="entry name" value="SEGMENT POLARITY PROTEIN DISHEVELLED"/>
    <property type="match status" value="1"/>
</dbReference>
<feature type="coiled-coil region" evidence="6">
    <location>
        <begin position="32"/>
        <end position="66"/>
    </location>
</feature>
<dbReference type="InterPro" id="IPR029071">
    <property type="entry name" value="Ubiquitin-like_domsf"/>
</dbReference>
<evidence type="ECO:0000313" key="10">
    <source>
        <dbReference type="Proteomes" id="UP000014500"/>
    </source>
</evidence>
<dbReference type="eggNOG" id="ENOG502RD5G">
    <property type="taxonomic scope" value="Eukaryota"/>
</dbReference>
<dbReference type="SMART" id="SM00021">
    <property type="entry name" value="DAX"/>
    <property type="match status" value="1"/>
</dbReference>
<evidence type="ECO:0000256" key="7">
    <source>
        <dbReference type="SAM" id="MobiDB-lite"/>
    </source>
</evidence>
<dbReference type="SUPFAM" id="SSF54236">
    <property type="entry name" value="Ubiquitin-like"/>
    <property type="match status" value="1"/>
</dbReference>
<dbReference type="STRING" id="126957.T1J3M8"/>
<feature type="domain" description="DIX" evidence="8">
    <location>
        <begin position="179"/>
        <end position="262"/>
    </location>
</feature>
<evidence type="ECO:0000256" key="5">
    <source>
        <dbReference type="PROSITE-ProRule" id="PRU00069"/>
    </source>
</evidence>
<dbReference type="EMBL" id="JH431829">
    <property type="status" value="NOT_ANNOTATED_CDS"/>
    <property type="molecule type" value="Genomic_DNA"/>
</dbReference>
<proteinExistence type="predicted"/>
<keyword evidence="10" id="KW-1185">Reference proteome</keyword>
<dbReference type="InterPro" id="IPR015506">
    <property type="entry name" value="Dsh/Dvl-rel"/>
</dbReference>
<dbReference type="PROSITE" id="PS50841">
    <property type="entry name" value="DIX"/>
    <property type="match status" value="1"/>
</dbReference>
<evidence type="ECO:0000256" key="6">
    <source>
        <dbReference type="SAM" id="Coils"/>
    </source>
</evidence>
<dbReference type="AlphaFoldDB" id="T1J3M8"/>
<dbReference type="PANTHER" id="PTHR10878:SF22">
    <property type="entry name" value="DIXIN"/>
    <property type="match status" value="1"/>
</dbReference>
<keyword evidence="4 5" id="KW-0879">Wnt signaling pathway</keyword>
<dbReference type="PhylomeDB" id="T1J3M8"/>
<evidence type="ECO:0000256" key="4">
    <source>
        <dbReference type="ARBA" id="ARBA00022687"/>
    </source>
</evidence>
<evidence type="ECO:0000313" key="9">
    <source>
        <dbReference type="EnsemblMetazoa" id="SMAR008195-PA"/>
    </source>
</evidence>
<dbReference type="Proteomes" id="UP000014500">
    <property type="component" value="Unassembled WGS sequence"/>
</dbReference>
<feature type="compositionally biased region" description="Basic and acidic residues" evidence="7">
    <location>
        <begin position="16"/>
        <end position="29"/>
    </location>
</feature>
<dbReference type="InterPro" id="IPR001158">
    <property type="entry name" value="DIX"/>
</dbReference>
<feature type="region of interest" description="Disordered" evidence="7">
    <location>
        <begin position="1"/>
        <end position="29"/>
    </location>
</feature>
<dbReference type="EnsemblMetazoa" id="SMAR008195-RA">
    <property type="protein sequence ID" value="SMAR008195-PA"/>
    <property type="gene ID" value="SMAR008195"/>
</dbReference>
<dbReference type="InterPro" id="IPR038207">
    <property type="entry name" value="DIX_dom_sf"/>
</dbReference>
<organism evidence="9 10">
    <name type="scientific">Strigamia maritima</name>
    <name type="common">European centipede</name>
    <name type="synonym">Geophilus maritimus</name>
    <dbReference type="NCBI Taxonomy" id="126957"/>
    <lineage>
        <taxon>Eukaryota</taxon>
        <taxon>Metazoa</taxon>
        <taxon>Ecdysozoa</taxon>
        <taxon>Arthropoda</taxon>
        <taxon>Myriapoda</taxon>
        <taxon>Chilopoda</taxon>
        <taxon>Pleurostigmophora</taxon>
        <taxon>Geophilomorpha</taxon>
        <taxon>Linotaeniidae</taxon>
        <taxon>Strigamia</taxon>
    </lineage>
</organism>
<accession>T1J3M8</accession>
<dbReference type="GO" id="GO:0005829">
    <property type="term" value="C:cytosol"/>
    <property type="evidence" value="ECO:0007669"/>
    <property type="project" value="TreeGrafter"/>
</dbReference>
<sequence length="263" mass="30284">MVLHSSTPNMDLVVARQKEPTKENSSEKEDMIRQLQKELTAKDRLINQQRTQLDETTKHLSQANKTKTLLASQLQEQDRKLAMVQKQQDTRPVMKEELHVVNEALNSLRRSFRSCDPQHHTLDTIEQSISLLMERLHEAEMLSLALAQNGRSRFKRTSLTSHRATLALTDVSAICNSHIYPLTKIIYFNENLTPSLTTISKRLGDITLLDFKKLLNQPGELLRYHFKTMDPEFGIVKEEIMHDDDILPGMDGKIIAWVESKKD</sequence>
<reference evidence="9" key="2">
    <citation type="submission" date="2015-02" db="UniProtKB">
        <authorList>
            <consortium name="EnsemblMetazoa"/>
        </authorList>
    </citation>
    <scope>IDENTIFICATION</scope>
</reference>
<evidence type="ECO:0000259" key="8">
    <source>
        <dbReference type="PROSITE" id="PS50841"/>
    </source>
</evidence>
<reference evidence="10" key="1">
    <citation type="submission" date="2011-05" db="EMBL/GenBank/DDBJ databases">
        <authorList>
            <person name="Richards S.R."/>
            <person name="Qu J."/>
            <person name="Jiang H."/>
            <person name="Jhangiani S.N."/>
            <person name="Agravi P."/>
            <person name="Goodspeed R."/>
            <person name="Gross S."/>
            <person name="Mandapat C."/>
            <person name="Jackson L."/>
            <person name="Mathew T."/>
            <person name="Pu L."/>
            <person name="Thornton R."/>
            <person name="Saada N."/>
            <person name="Wilczek-Boney K.B."/>
            <person name="Lee S."/>
            <person name="Kovar C."/>
            <person name="Wu Y."/>
            <person name="Scherer S.E."/>
            <person name="Worley K.C."/>
            <person name="Muzny D.M."/>
            <person name="Gibbs R."/>
        </authorList>
    </citation>
    <scope>NUCLEOTIDE SEQUENCE</scope>
    <source>
        <strain evidence="10">Brora</strain>
    </source>
</reference>
<dbReference type="Pfam" id="PF00778">
    <property type="entry name" value="DIX"/>
    <property type="match status" value="1"/>
</dbReference>
<dbReference type="GO" id="GO:0060070">
    <property type="term" value="P:canonical Wnt signaling pathway"/>
    <property type="evidence" value="ECO:0007669"/>
    <property type="project" value="TreeGrafter"/>
</dbReference>
<name>T1J3M8_STRMM</name>
<keyword evidence="2" id="KW-0217">Developmental protein</keyword>
<evidence type="ECO:0000256" key="2">
    <source>
        <dbReference type="ARBA" id="ARBA00022473"/>
    </source>
</evidence>
<keyword evidence="3" id="KW-0963">Cytoplasm</keyword>
<evidence type="ECO:0000256" key="1">
    <source>
        <dbReference type="ARBA" id="ARBA00004496"/>
    </source>
</evidence>
<dbReference type="Gene3D" id="2.40.240.130">
    <property type="match status" value="1"/>
</dbReference>